<evidence type="ECO:0000259" key="3">
    <source>
        <dbReference type="Pfam" id="PF23282"/>
    </source>
</evidence>
<proteinExistence type="predicted"/>
<dbReference type="Pfam" id="PF07725">
    <property type="entry name" value="LRR_3"/>
    <property type="match status" value="1"/>
</dbReference>
<dbReference type="GO" id="GO:0006952">
    <property type="term" value="P:defense response"/>
    <property type="evidence" value="ECO:0007669"/>
    <property type="project" value="InterPro"/>
</dbReference>
<evidence type="ECO:0000256" key="1">
    <source>
        <dbReference type="ARBA" id="ARBA00022614"/>
    </source>
</evidence>
<keyword evidence="1" id="KW-0433">Leucine-rich repeat</keyword>
<evidence type="ECO:0000313" key="5">
    <source>
        <dbReference type="Proteomes" id="UP001187471"/>
    </source>
</evidence>
<accession>A0AA88UA73</accession>
<dbReference type="EMBL" id="JAVXUO010002056">
    <property type="protein sequence ID" value="KAK2976635.1"/>
    <property type="molecule type" value="Genomic_DNA"/>
</dbReference>
<dbReference type="AlphaFoldDB" id="A0AA88UA73"/>
<dbReference type="SUPFAM" id="SSF52058">
    <property type="entry name" value="L domain-like"/>
    <property type="match status" value="1"/>
</dbReference>
<reference evidence="4" key="1">
    <citation type="submission" date="2022-12" db="EMBL/GenBank/DDBJ databases">
        <title>Draft genome assemblies for two species of Escallonia (Escalloniales).</title>
        <authorList>
            <person name="Chanderbali A."/>
            <person name="Dervinis C."/>
            <person name="Anghel I."/>
            <person name="Soltis D."/>
            <person name="Soltis P."/>
            <person name="Zapata F."/>
        </authorList>
    </citation>
    <scope>NUCLEOTIDE SEQUENCE</scope>
    <source>
        <strain evidence="4">UCBG92.1500</strain>
        <tissue evidence="4">Leaf</tissue>
    </source>
</reference>
<dbReference type="Pfam" id="PF23282">
    <property type="entry name" value="WHD_ROQ1"/>
    <property type="match status" value="1"/>
</dbReference>
<evidence type="ECO:0000313" key="4">
    <source>
        <dbReference type="EMBL" id="KAK2976635.1"/>
    </source>
</evidence>
<dbReference type="InterPro" id="IPR011713">
    <property type="entry name" value="Leu-rich_rpt_3"/>
</dbReference>
<comment type="caution">
    <text evidence="4">The sequence shown here is derived from an EMBL/GenBank/DDBJ whole genome shotgun (WGS) entry which is preliminary data.</text>
</comment>
<dbReference type="InterPro" id="IPR058192">
    <property type="entry name" value="WHD_ROQ1-like"/>
</dbReference>
<dbReference type="Proteomes" id="UP001187471">
    <property type="component" value="Unassembled WGS sequence"/>
</dbReference>
<protein>
    <recommendedName>
        <fullName evidence="3">Disease resistance protein Roq1-like winged-helix domain-containing protein</fullName>
    </recommendedName>
</protein>
<gene>
    <name evidence="4" type="ORF">RJ640_024169</name>
</gene>
<feature type="domain" description="Disease resistance protein Roq1-like winged-helix" evidence="3">
    <location>
        <begin position="2"/>
        <end position="44"/>
    </location>
</feature>
<dbReference type="InterPro" id="IPR044974">
    <property type="entry name" value="Disease_R_plants"/>
</dbReference>
<dbReference type="PANTHER" id="PTHR11017">
    <property type="entry name" value="LEUCINE-RICH REPEAT-CONTAINING PROTEIN"/>
    <property type="match status" value="1"/>
</dbReference>
<feature type="non-terminal residue" evidence="4">
    <location>
        <position position="1"/>
    </location>
</feature>
<sequence length="125" mass="14811">MCDLHPTVGIENLIDQCLLNVEGNKLMMHQLIQEMGKEIVRKESPKEPGRRSRLWRHKDSFDNIQLLKLNYVQLTGNYKDFPRRLIWLCWHGFPLESVPCDISLENLVVLDLRHSKLKQFWEGTK</sequence>
<keyword evidence="5" id="KW-1185">Reference proteome</keyword>
<organism evidence="4 5">
    <name type="scientific">Escallonia rubra</name>
    <dbReference type="NCBI Taxonomy" id="112253"/>
    <lineage>
        <taxon>Eukaryota</taxon>
        <taxon>Viridiplantae</taxon>
        <taxon>Streptophyta</taxon>
        <taxon>Embryophyta</taxon>
        <taxon>Tracheophyta</taxon>
        <taxon>Spermatophyta</taxon>
        <taxon>Magnoliopsida</taxon>
        <taxon>eudicotyledons</taxon>
        <taxon>Gunneridae</taxon>
        <taxon>Pentapetalae</taxon>
        <taxon>asterids</taxon>
        <taxon>campanulids</taxon>
        <taxon>Escalloniales</taxon>
        <taxon>Escalloniaceae</taxon>
        <taxon>Escallonia</taxon>
    </lineage>
</organism>
<name>A0AA88UA73_9ASTE</name>
<dbReference type="PANTHER" id="PTHR11017:SF305">
    <property type="entry name" value="TMV RESISTANCE PROTEIN N-LIKE"/>
    <property type="match status" value="1"/>
</dbReference>
<keyword evidence="2" id="KW-0677">Repeat</keyword>
<evidence type="ECO:0000256" key="2">
    <source>
        <dbReference type="ARBA" id="ARBA00022737"/>
    </source>
</evidence>